<name>A0A6G1C9B4_9ORYZ</name>
<sequence length="242" mass="26981">MSAKEYKKIFSRFGAAPSSNVMFVSQFMLEPSTRRYLRSWKSPMLKASDPTKRFYAGQGQYHLLELWSCSFLKFNDLHVITLNKKGAKQLAQFFIAPIGISVHGMSKDLHAEFIWITIVQDVMENLGIEVGISIHPLAFEKAASAAVAPVGRHFVNGGFPLDILLSYLAMNFALLFLGFAFTQDVADDVHGIRWTAERNPAPTKTVLRVVVMHSREVDPDGALEVGGRHGQSITHMGDLCIR</sequence>
<accession>A0A6G1C9B4</accession>
<dbReference type="Proteomes" id="UP000479710">
    <property type="component" value="Unassembled WGS sequence"/>
</dbReference>
<dbReference type="EMBL" id="SPHZ02000010">
    <property type="protein sequence ID" value="KAF0896802.1"/>
    <property type="molecule type" value="Genomic_DNA"/>
</dbReference>
<protein>
    <submittedName>
        <fullName evidence="1">Uncharacterized protein</fullName>
    </submittedName>
</protein>
<reference evidence="1 2" key="1">
    <citation type="submission" date="2019-11" db="EMBL/GenBank/DDBJ databases">
        <title>Whole genome sequence of Oryza granulata.</title>
        <authorList>
            <person name="Li W."/>
        </authorList>
    </citation>
    <scope>NUCLEOTIDE SEQUENCE [LARGE SCALE GENOMIC DNA]</scope>
    <source>
        <strain evidence="2">cv. Menghai</strain>
        <tissue evidence="1">Leaf</tissue>
    </source>
</reference>
<dbReference type="AlphaFoldDB" id="A0A6G1C9B4"/>
<keyword evidence="2" id="KW-1185">Reference proteome</keyword>
<comment type="caution">
    <text evidence="1">The sequence shown here is derived from an EMBL/GenBank/DDBJ whole genome shotgun (WGS) entry which is preliminary data.</text>
</comment>
<gene>
    <name evidence="1" type="ORF">E2562_028100</name>
</gene>
<proteinExistence type="predicted"/>
<organism evidence="1 2">
    <name type="scientific">Oryza meyeriana var. granulata</name>
    <dbReference type="NCBI Taxonomy" id="110450"/>
    <lineage>
        <taxon>Eukaryota</taxon>
        <taxon>Viridiplantae</taxon>
        <taxon>Streptophyta</taxon>
        <taxon>Embryophyta</taxon>
        <taxon>Tracheophyta</taxon>
        <taxon>Spermatophyta</taxon>
        <taxon>Magnoliopsida</taxon>
        <taxon>Liliopsida</taxon>
        <taxon>Poales</taxon>
        <taxon>Poaceae</taxon>
        <taxon>BOP clade</taxon>
        <taxon>Oryzoideae</taxon>
        <taxon>Oryzeae</taxon>
        <taxon>Oryzinae</taxon>
        <taxon>Oryza</taxon>
        <taxon>Oryza meyeriana</taxon>
    </lineage>
</organism>
<evidence type="ECO:0000313" key="2">
    <source>
        <dbReference type="Proteomes" id="UP000479710"/>
    </source>
</evidence>
<evidence type="ECO:0000313" key="1">
    <source>
        <dbReference type="EMBL" id="KAF0896802.1"/>
    </source>
</evidence>